<keyword evidence="4" id="KW-0396">Initiation factor</keyword>
<dbReference type="FunCoup" id="A0A067MEQ4">
    <property type="interactions" value="735"/>
</dbReference>
<gene>
    <name evidence="10" type="ORF">BOTBODRAFT_132924</name>
</gene>
<comment type="similarity">
    <text evidence="2 9">Belongs to the eIF-2B alpha/beta/delta subunits family.</text>
</comment>
<proteinExistence type="inferred from homology"/>
<comment type="subunit">
    <text evidence="8">Component of the translation initiation factor 2B (eIF2B) complex which is a heterodecamer of two sets of five different subunits: alpha, beta, gamma, delta and epsilon. Subunits alpha, beta and delta comprise a regulatory subcomplex and subunits epsilon and gamma comprise a catalytic subcomplex. Within the complex, the hexameric regulatory complex resides at the center, with the two heterodimeric catalytic subcomplexes bound on opposite sides.</text>
</comment>
<dbReference type="AlphaFoldDB" id="A0A067MEQ4"/>
<evidence type="ECO:0000256" key="7">
    <source>
        <dbReference type="ARBA" id="ARBA00044236"/>
    </source>
</evidence>
<dbReference type="InterPro" id="IPR037171">
    <property type="entry name" value="NagB/RpiA_transferase-like"/>
</dbReference>
<dbReference type="GO" id="GO:0005829">
    <property type="term" value="C:cytosol"/>
    <property type="evidence" value="ECO:0007669"/>
    <property type="project" value="UniProtKB-SubCell"/>
</dbReference>
<dbReference type="Proteomes" id="UP000027195">
    <property type="component" value="Unassembled WGS sequence"/>
</dbReference>
<evidence type="ECO:0000256" key="9">
    <source>
        <dbReference type="RuleBase" id="RU003814"/>
    </source>
</evidence>
<dbReference type="GO" id="GO:0005085">
    <property type="term" value="F:guanyl-nucleotide exchange factor activity"/>
    <property type="evidence" value="ECO:0007669"/>
    <property type="project" value="TreeGrafter"/>
</dbReference>
<protein>
    <recommendedName>
        <fullName evidence="6">Translation initiation factor eIF2B subunit alpha</fullName>
    </recommendedName>
    <alternativeName>
        <fullName evidence="7">eIF2B GDP-GTP exchange factor subunit alpha</fullName>
    </alternativeName>
</protein>
<dbReference type="OrthoDB" id="10249309at2759"/>
<dbReference type="Pfam" id="PF01008">
    <property type="entry name" value="IF-2B"/>
    <property type="match status" value="1"/>
</dbReference>
<evidence type="ECO:0000313" key="11">
    <source>
        <dbReference type="Proteomes" id="UP000027195"/>
    </source>
</evidence>
<dbReference type="InterPro" id="IPR042529">
    <property type="entry name" value="IF_2B-like_C"/>
</dbReference>
<evidence type="ECO:0000256" key="1">
    <source>
        <dbReference type="ARBA" id="ARBA00004514"/>
    </source>
</evidence>
<keyword evidence="5" id="KW-0648">Protein biosynthesis</keyword>
<reference evidence="11" key="1">
    <citation type="journal article" date="2014" name="Proc. Natl. Acad. Sci. U.S.A.">
        <title>Extensive sampling of basidiomycete genomes demonstrates inadequacy of the white-rot/brown-rot paradigm for wood decay fungi.</title>
        <authorList>
            <person name="Riley R."/>
            <person name="Salamov A.A."/>
            <person name="Brown D.W."/>
            <person name="Nagy L.G."/>
            <person name="Floudas D."/>
            <person name="Held B.W."/>
            <person name="Levasseur A."/>
            <person name="Lombard V."/>
            <person name="Morin E."/>
            <person name="Otillar R."/>
            <person name="Lindquist E.A."/>
            <person name="Sun H."/>
            <person name="LaButti K.M."/>
            <person name="Schmutz J."/>
            <person name="Jabbour D."/>
            <person name="Luo H."/>
            <person name="Baker S.E."/>
            <person name="Pisabarro A.G."/>
            <person name="Walton J.D."/>
            <person name="Blanchette R.A."/>
            <person name="Henrissat B."/>
            <person name="Martin F."/>
            <person name="Cullen D."/>
            <person name="Hibbett D.S."/>
            <person name="Grigoriev I.V."/>
        </authorList>
    </citation>
    <scope>NUCLEOTIDE SEQUENCE [LARGE SCALE GENOMIC DNA]</scope>
    <source>
        <strain evidence="11">FD-172 SS1</strain>
    </source>
</reference>
<evidence type="ECO:0000256" key="3">
    <source>
        <dbReference type="ARBA" id="ARBA00022490"/>
    </source>
</evidence>
<evidence type="ECO:0000256" key="6">
    <source>
        <dbReference type="ARBA" id="ARBA00044208"/>
    </source>
</evidence>
<accession>A0A067MEQ4</accession>
<dbReference type="HOGENOM" id="CLU_016218_0_0_1"/>
<dbReference type="InParanoid" id="A0A067MEQ4"/>
<evidence type="ECO:0000256" key="5">
    <source>
        <dbReference type="ARBA" id="ARBA00022917"/>
    </source>
</evidence>
<keyword evidence="11" id="KW-1185">Reference proteome</keyword>
<dbReference type="GO" id="GO:0005851">
    <property type="term" value="C:eukaryotic translation initiation factor 2B complex"/>
    <property type="evidence" value="ECO:0007669"/>
    <property type="project" value="TreeGrafter"/>
</dbReference>
<dbReference type="InterPro" id="IPR042528">
    <property type="entry name" value="elF-2B_alpha_N"/>
</dbReference>
<organism evidence="10 11">
    <name type="scientific">Botryobasidium botryosum (strain FD-172 SS1)</name>
    <dbReference type="NCBI Taxonomy" id="930990"/>
    <lineage>
        <taxon>Eukaryota</taxon>
        <taxon>Fungi</taxon>
        <taxon>Dikarya</taxon>
        <taxon>Basidiomycota</taxon>
        <taxon>Agaricomycotina</taxon>
        <taxon>Agaricomycetes</taxon>
        <taxon>Cantharellales</taxon>
        <taxon>Botryobasidiaceae</taxon>
        <taxon>Botryobasidium</taxon>
    </lineage>
</organism>
<dbReference type="InterPro" id="IPR000649">
    <property type="entry name" value="IF-2B-related"/>
</dbReference>
<dbReference type="PANTHER" id="PTHR45860">
    <property type="entry name" value="TRANSLATION INITIATION FACTOR EIF-2B SUBUNIT ALPHA"/>
    <property type="match status" value="1"/>
</dbReference>
<dbReference type="Gene3D" id="1.20.120.1070">
    <property type="entry name" value="Translation initiation factor eIF-2B, N-terminal domain"/>
    <property type="match status" value="1"/>
</dbReference>
<keyword evidence="3" id="KW-0963">Cytoplasm</keyword>
<evidence type="ECO:0000256" key="4">
    <source>
        <dbReference type="ARBA" id="ARBA00022540"/>
    </source>
</evidence>
<evidence type="ECO:0000313" key="10">
    <source>
        <dbReference type="EMBL" id="KDQ14034.1"/>
    </source>
</evidence>
<dbReference type="EMBL" id="KL198040">
    <property type="protein sequence ID" value="KDQ14034.1"/>
    <property type="molecule type" value="Genomic_DNA"/>
</dbReference>
<dbReference type="Gene3D" id="3.40.50.10470">
    <property type="entry name" value="Translation initiation factor eif-2b, domain 2"/>
    <property type="match status" value="1"/>
</dbReference>
<dbReference type="STRING" id="930990.A0A067MEQ4"/>
<evidence type="ECO:0000256" key="2">
    <source>
        <dbReference type="ARBA" id="ARBA00007251"/>
    </source>
</evidence>
<dbReference type="SUPFAM" id="SSF100950">
    <property type="entry name" value="NagB/RpiA/CoA transferase-like"/>
    <property type="match status" value="1"/>
</dbReference>
<comment type="subcellular location">
    <subcellularLocation>
        <location evidence="1">Cytoplasm</location>
        <location evidence="1">Cytosol</location>
    </subcellularLocation>
</comment>
<dbReference type="GO" id="GO:0003743">
    <property type="term" value="F:translation initiation factor activity"/>
    <property type="evidence" value="ECO:0007669"/>
    <property type="project" value="UniProtKB-KW"/>
</dbReference>
<name>A0A067MEQ4_BOTB1</name>
<dbReference type="InterPro" id="IPR051501">
    <property type="entry name" value="eIF2B_alpha/beta/delta"/>
</dbReference>
<evidence type="ECO:0000256" key="8">
    <source>
        <dbReference type="ARBA" id="ARBA00046432"/>
    </source>
</evidence>
<dbReference type="PANTHER" id="PTHR45860:SF1">
    <property type="entry name" value="TRANSLATION INITIATION FACTOR EIF-2B SUBUNIT ALPHA"/>
    <property type="match status" value="1"/>
</dbReference>
<sequence>MKNMDYYQSPRIPFPDITLTGTTASSSSLLPAIGEDDDNVGAPVPFDIHVAYRRHLANEDVPMPIAAILALTELITNTNAGTMYELVEALKTAAAVLKKRTPNPISLTAGCDLFIRYVTTYRTPTYDFEAQKAELVAQGQEYGRTVVRQCREKIADHAFGFIKDEAVVLTHSYSRVVIKALLKAGKKKRISVYVTEARPRGLGMKTHEVLTAAGIPCTVVLDAAVAYVMEKVDLVLVGSEAVVESGGLINAVGSYQAAVIAKALNKPFYALAESYKFLRLFPLSQYDLPTHNPHTLSFPSHVPETHPSNFAPSSPRPGVPSRTYSTAGLFTSPPTSAEQIIKNPEVDYTRADLITLVFSDVGILTPAGVSQFLVGMFAD</sequence>